<keyword evidence="2" id="KW-1185">Reference proteome</keyword>
<dbReference type="EMBL" id="BATL01000069">
    <property type="protein sequence ID" value="GAD77272.1"/>
    <property type="molecule type" value="Genomic_DNA"/>
</dbReference>
<dbReference type="Proteomes" id="UP000016567">
    <property type="component" value="Unassembled WGS sequence"/>
</dbReference>
<dbReference type="AlphaFoldDB" id="U3AVL8"/>
<dbReference type="eggNOG" id="ENOG50332H9">
    <property type="taxonomic scope" value="Bacteria"/>
</dbReference>
<protein>
    <submittedName>
        <fullName evidence="1">Uncharacterized protein</fullName>
    </submittedName>
</protein>
<reference evidence="1 2" key="1">
    <citation type="submission" date="2013-09" db="EMBL/GenBank/DDBJ databases">
        <title>Whole genome shotgun sequence of Vibrio azureus NBRC 104587.</title>
        <authorList>
            <person name="Isaki S."/>
            <person name="Hosoyama A."/>
            <person name="Numata M."/>
            <person name="Hashimoto M."/>
            <person name="Hosoyama Y."/>
            <person name="Tsuchikane K."/>
            <person name="Noguchi M."/>
            <person name="Hirakata S."/>
            <person name="Ichikawa N."/>
            <person name="Ohji S."/>
            <person name="Yamazoe A."/>
            <person name="Fujita N."/>
        </authorList>
    </citation>
    <scope>NUCLEOTIDE SEQUENCE [LARGE SCALE GENOMIC DNA]</scope>
    <source>
        <strain evidence="1 2">NBRC 104587</strain>
    </source>
</reference>
<organism evidence="1 2">
    <name type="scientific">Vibrio azureus NBRC 104587</name>
    <dbReference type="NCBI Taxonomy" id="1219077"/>
    <lineage>
        <taxon>Bacteria</taxon>
        <taxon>Pseudomonadati</taxon>
        <taxon>Pseudomonadota</taxon>
        <taxon>Gammaproteobacteria</taxon>
        <taxon>Vibrionales</taxon>
        <taxon>Vibrionaceae</taxon>
        <taxon>Vibrio</taxon>
    </lineage>
</organism>
<comment type="caution">
    <text evidence="1">The sequence shown here is derived from an EMBL/GenBank/DDBJ whole genome shotgun (WGS) entry which is preliminary data.</text>
</comment>
<accession>U3AVL8</accession>
<sequence>MLKKILFTTSIPTIAFLIFHYGMQEKGFNLSVLGDDLLNEKNIQSSITSTLPLTKGTPVQTINSYQIDDLDPDEQSYDWAYNTWRQPSEKFDHFISLSSKVLTTTSDRQNFELLLNDYKMVEASRIALLSDIDTNRYNYDDERERWDAIYYISSIITGKYRTQYFNDIINLSIEIINKPLPENITDIEIKKSLIGDKVEIAMDLAIFQPEVWLEYKTNSTPSMDKFIHYVDTEASFSRAQAKDNAERLATRLKNLSEKTHNESQ</sequence>
<dbReference type="OrthoDB" id="6316230at2"/>
<evidence type="ECO:0000313" key="1">
    <source>
        <dbReference type="EMBL" id="GAD77272.1"/>
    </source>
</evidence>
<dbReference type="RefSeq" id="WP_021711012.1">
    <property type="nucleotide sequence ID" value="NZ_BAOB01000391.1"/>
</dbReference>
<proteinExistence type="predicted"/>
<gene>
    <name evidence="1" type="ORF">VAZ01S_069_00200</name>
</gene>
<dbReference type="STRING" id="1219077.VAZ01S_069_00200"/>
<name>U3AVL8_9VIBR</name>
<evidence type="ECO:0000313" key="2">
    <source>
        <dbReference type="Proteomes" id="UP000016567"/>
    </source>
</evidence>